<dbReference type="GO" id="GO:0006335">
    <property type="term" value="P:DNA replication-dependent chromatin assembly"/>
    <property type="evidence" value="ECO:0007669"/>
    <property type="project" value="TreeGrafter"/>
</dbReference>
<dbReference type="GO" id="GO:0042393">
    <property type="term" value="F:histone binding"/>
    <property type="evidence" value="ECO:0007669"/>
    <property type="project" value="TreeGrafter"/>
</dbReference>
<feature type="compositionally biased region" description="Low complexity" evidence="4">
    <location>
        <begin position="39"/>
        <end position="50"/>
    </location>
</feature>
<dbReference type="PANTHER" id="PTHR15081:SF1">
    <property type="entry name" value="NUCLEAR AUTOANTIGENIC SPERM PROTEIN"/>
    <property type="match status" value="1"/>
</dbReference>
<keyword evidence="2" id="KW-0802">TPR repeat</keyword>
<feature type="compositionally biased region" description="Basic and acidic residues" evidence="4">
    <location>
        <begin position="26"/>
        <end position="36"/>
    </location>
</feature>
<dbReference type="SUPFAM" id="SSF48452">
    <property type="entry name" value="TPR-like"/>
    <property type="match status" value="1"/>
</dbReference>
<dbReference type="PANTHER" id="PTHR15081">
    <property type="entry name" value="NUCLEAR AUTOANTIGENIC SPERM PROTEIN NASP -RELATED"/>
    <property type="match status" value="1"/>
</dbReference>
<protein>
    <recommendedName>
        <fullName evidence="7">Tetratricopeptide SHNi-TPR domain-containing protein</fullName>
    </recommendedName>
</protein>
<sequence length="503" mass="54113">MDSIPEPETMPQPSTESTEFTGKTTEVSHTEQDGEKAFSSMPGTSGSSNSINWDRVNTAKMLLKMAMGKLKDNPADYATAIDLLDDVCVTLKEELGDLHVDTVDAVYRYGTALLDAYQLGSGPLSDTAKKDLETVESGVEDSPAAVRSVASNISPVSVVEADSTNAASTSEKSSAELTDEANNADAEENPDSDESDSESSEDSDGDSLPGGELGDGSQIDTANGSATNGPQDGGTDGAESSSKSRRSTTRAEGDAIAELRYAWEILEIARVGYEKRMKEGATREEKLRLSDIHYKLSLCAAENGDQNLAILEAERSLNTCKEASTGPADRDLAEAYFNLGSVFSMYALLPDAAENMKQAVQILENCKVQANLDLASLRGTADPNEVQQAQITKLEAELKDLNELIPDLMTRVQDTYEDMRLGTDEAKRLLDAWLKGVSDKCHTDAGLPVREQAPINDINHLVRRVEQPKRALPPENSEATKRAKIAEPQLNDDGVTAKVADNV</sequence>
<proteinExistence type="predicted"/>
<dbReference type="InterPro" id="IPR051730">
    <property type="entry name" value="NASP-like"/>
</dbReference>
<keyword evidence="1" id="KW-0677">Repeat</keyword>
<evidence type="ECO:0008006" key="7">
    <source>
        <dbReference type="Google" id="ProtNLM"/>
    </source>
</evidence>
<feature type="region of interest" description="Disordered" evidence="4">
    <location>
        <begin position="468"/>
        <end position="503"/>
    </location>
</feature>
<dbReference type="AlphaFoldDB" id="A0A1D1VBT2"/>
<evidence type="ECO:0000256" key="3">
    <source>
        <dbReference type="SAM" id="Coils"/>
    </source>
</evidence>
<keyword evidence="6" id="KW-1185">Reference proteome</keyword>
<feature type="region of interest" description="Disordered" evidence="4">
    <location>
        <begin position="1"/>
        <end position="52"/>
    </location>
</feature>
<dbReference type="OrthoDB" id="5587616at2759"/>
<dbReference type="GO" id="GO:0034080">
    <property type="term" value="P:CENP-A containing chromatin assembly"/>
    <property type="evidence" value="ECO:0007669"/>
    <property type="project" value="TreeGrafter"/>
</dbReference>
<keyword evidence="3" id="KW-0175">Coiled coil</keyword>
<organism evidence="5 6">
    <name type="scientific">Ramazzottius varieornatus</name>
    <name type="common">Water bear</name>
    <name type="synonym">Tardigrade</name>
    <dbReference type="NCBI Taxonomy" id="947166"/>
    <lineage>
        <taxon>Eukaryota</taxon>
        <taxon>Metazoa</taxon>
        <taxon>Ecdysozoa</taxon>
        <taxon>Tardigrada</taxon>
        <taxon>Eutardigrada</taxon>
        <taxon>Parachela</taxon>
        <taxon>Hypsibioidea</taxon>
        <taxon>Ramazzottiidae</taxon>
        <taxon>Ramazzottius</taxon>
    </lineage>
</organism>
<dbReference type="Proteomes" id="UP000186922">
    <property type="component" value="Unassembled WGS sequence"/>
</dbReference>
<dbReference type="Gene3D" id="1.25.40.10">
    <property type="entry name" value="Tetratricopeptide repeat domain"/>
    <property type="match status" value="1"/>
</dbReference>
<comment type="caution">
    <text evidence="5">The sequence shown here is derived from an EMBL/GenBank/DDBJ whole genome shotgun (WGS) entry which is preliminary data.</text>
</comment>
<gene>
    <name evidence="5" type="primary">RvY_07483-1</name>
    <name evidence="5" type="synonym">RvY_07483.1</name>
    <name evidence="5" type="ORF">RvY_07483</name>
</gene>
<dbReference type="STRING" id="947166.A0A1D1VBT2"/>
<feature type="compositionally biased region" description="Polar residues" evidence="4">
    <location>
        <begin position="218"/>
        <end position="230"/>
    </location>
</feature>
<dbReference type="EMBL" id="BDGG01000003">
    <property type="protein sequence ID" value="GAU95968.1"/>
    <property type="molecule type" value="Genomic_DNA"/>
</dbReference>
<feature type="region of interest" description="Disordered" evidence="4">
    <location>
        <begin position="161"/>
        <end position="251"/>
    </location>
</feature>
<evidence type="ECO:0000313" key="6">
    <source>
        <dbReference type="Proteomes" id="UP000186922"/>
    </source>
</evidence>
<evidence type="ECO:0000313" key="5">
    <source>
        <dbReference type="EMBL" id="GAU95968.1"/>
    </source>
</evidence>
<name>A0A1D1VBT2_RAMVA</name>
<evidence type="ECO:0000256" key="1">
    <source>
        <dbReference type="ARBA" id="ARBA00022737"/>
    </source>
</evidence>
<evidence type="ECO:0000256" key="4">
    <source>
        <dbReference type="SAM" id="MobiDB-lite"/>
    </source>
</evidence>
<feature type="compositionally biased region" description="Polar residues" evidence="4">
    <location>
        <begin position="11"/>
        <end position="25"/>
    </location>
</feature>
<accession>A0A1D1VBT2</accession>
<evidence type="ECO:0000256" key="2">
    <source>
        <dbReference type="ARBA" id="ARBA00022803"/>
    </source>
</evidence>
<reference evidence="5 6" key="1">
    <citation type="journal article" date="2016" name="Nat. Commun.">
        <title>Extremotolerant tardigrade genome and improved radiotolerance of human cultured cells by tardigrade-unique protein.</title>
        <authorList>
            <person name="Hashimoto T."/>
            <person name="Horikawa D.D."/>
            <person name="Saito Y."/>
            <person name="Kuwahara H."/>
            <person name="Kozuka-Hata H."/>
            <person name="Shin-I T."/>
            <person name="Minakuchi Y."/>
            <person name="Ohishi K."/>
            <person name="Motoyama A."/>
            <person name="Aizu T."/>
            <person name="Enomoto A."/>
            <person name="Kondo K."/>
            <person name="Tanaka S."/>
            <person name="Hara Y."/>
            <person name="Koshikawa S."/>
            <person name="Sagara H."/>
            <person name="Miura T."/>
            <person name="Yokobori S."/>
            <person name="Miyagawa K."/>
            <person name="Suzuki Y."/>
            <person name="Kubo T."/>
            <person name="Oyama M."/>
            <person name="Kohara Y."/>
            <person name="Fujiyama A."/>
            <person name="Arakawa K."/>
            <person name="Katayama T."/>
            <person name="Toyoda A."/>
            <person name="Kunieda T."/>
        </authorList>
    </citation>
    <scope>NUCLEOTIDE SEQUENCE [LARGE SCALE GENOMIC DNA]</scope>
    <source>
        <strain evidence="5 6">YOKOZUNA-1</strain>
    </source>
</reference>
<feature type="compositionally biased region" description="Polar residues" evidence="4">
    <location>
        <begin position="162"/>
        <end position="176"/>
    </location>
</feature>
<dbReference type="GO" id="GO:0005654">
    <property type="term" value="C:nucleoplasm"/>
    <property type="evidence" value="ECO:0007669"/>
    <property type="project" value="TreeGrafter"/>
</dbReference>
<dbReference type="InterPro" id="IPR011990">
    <property type="entry name" value="TPR-like_helical_dom_sf"/>
</dbReference>
<feature type="compositionally biased region" description="Acidic residues" evidence="4">
    <location>
        <begin position="185"/>
        <end position="205"/>
    </location>
</feature>
<feature type="coiled-coil region" evidence="3">
    <location>
        <begin position="384"/>
        <end position="411"/>
    </location>
</feature>